<sequence>MGESDIWDYFRKCDSEDGSKRARCLICEQSLSYASTSHNLRSHLARVHPDEVSLTVKPRLRATSRKNRSLIWLYFNKLRGADCVALCNVCKKPCSYKSTITNLRTHLARLHKPDYNEMLKIARERSNGNEEIYLEYVDGDEDSNQSAAAPDVWSFFEKETGGRARCVVCRATLPHRAHELRAHLKENHPKLAQDVGDHSENEEEEGSNETYTEVVYLEDEARKPPPRRESRPSSRPQRRPSMKRRVSSPSSGEDEQVEKFGTYITCLLKTIPREVCTRLQMDIVNLVMTTKLRTAASEGKVVLEGVGVPVTVQALPPGYLVTVPDSGAKQAADAKADPLNQEQEKACQDAA</sequence>
<dbReference type="InterPro" id="IPR036236">
    <property type="entry name" value="Znf_C2H2_sf"/>
</dbReference>
<dbReference type="EMBL" id="OW152841">
    <property type="protein sequence ID" value="CAH2062543.1"/>
    <property type="molecule type" value="Genomic_DNA"/>
</dbReference>
<evidence type="ECO:0000259" key="6">
    <source>
        <dbReference type="PROSITE" id="PS50808"/>
    </source>
</evidence>
<accession>A0ABN8INJ3</accession>
<evidence type="ECO:0000256" key="5">
    <source>
        <dbReference type="SAM" id="MobiDB-lite"/>
    </source>
</evidence>
<keyword evidence="8" id="KW-1185">Reference proteome</keyword>
<feature type="domain" description="BED-type" evidence="6">
    <location>
        <begin position="66"/>
        <end position="118"/>
    </location>
</feature>
<evidence type="ECO:0000256" key="4">
    <source>
        <dbReference type="PROSITE-ProRule" id="PRU00027"/>
    </source>
</evidence>
<evidence type="ECO:0000313" key="8">
    <source>
        <dbReference type="Proteomes" id="UP000837857"/>
    </source>
</evidence>
<name>A0ABN8INJ3_9NEOP</name>
<evidence type="ECO:0000256" key="3">
    <source>
        <dbReference type="ARBA" id="ARBA00022833"/>
    </source>
</evidence>
<dbReference type="InterPro" id="IPR003656">
    <property type="entry name" value="Znf_BED"/>
</dbReference>
<feature type="compositionally biased region" description="Basic residues" evidence="5">
    <location>
        <begin position="236"/>
        <end position="246"/>
    </location>
</feature>
<evidence type="ECO:0000256" key="1">
    <source>
        <dbReference type="ARBA" id="ARBA00022723"/>
    </source>
</evidence>
<keyword evidence="2 4" id="KW-0863">Zinc-finger</keyword>
<evidence type="ECO:0000256" key="2">
    <source>
        <dbReference type="ARBA" id="ARBA00022771"/>
    </source>
</evidence>
<feature type="compositionally biased region" description="Basic and acidic residues" evidence="5">
    <location>
        <begin position="219"/>
        <end position="232"/>
    </location>
</feature>
<feature type="region of interest" description="Disordered" evidence="5">
    <location>
        <begin position="327"/>
        <end position="351"/>
    </location>
</feature>
<feature type="non-terminal residue" evidence="7">
    <location>
        <position position="351"/>
    </location>
</feature>
<dbReference type="InterPro" id="IPR053031">
    <property type="entry name" value="Cuticle_assoc_protein"/>
</dbReference>
<dbReference type="SMART" id="SM00614">
    <property type="entry name" value="ZnF_BED"/>
    <property type="match status" value="3"/>
</dbReference>
<feature type="compositionally biased region" description="Basic and acidic residues" evidence="5">
    <location>
        <begin position="332"/>
        <end position="351"/>
    </location>
</feature>
<keyword evidence="1" id="KW-0479">Metal-binding</keyword>
<dbReference type="Proteomes" id="UP000837857">
    <property type="component" value="Chromosome 29"/>
</dbReference>
<feature type="region of interest" description="Disordered" evidence="5">
    <location>
        <begin position="194"/>
        <end position="255"/>
    </location>
</feature>
<reference evidence="7" key="1">
    <citation type="submission" date="2022-03" db="EMBL/GenBank/DDBJ databases">
        <authorList>
            <person name="Martin H S."/>
        </authorList>
    </citation>
    <scope>NUCLEOTIDE SEQUENCE</scope>
</reference>
<organism evidence="7 8">
    <name type="scientific">Iphiclides podalirius</name>
    <name type="common">scarce swallowtail</name>
    <dbReference type="NCBI Taxonomy" id="110791"/>
    <lineage>
        <taxon>Eukaryota</taxon>
        <taxon>Metazoa</taxon>
        <taxon>Ecdysozoa</taxon>
        <taxon>Arthropoda</taxon>
        <taxon>Hexapoda</taxon>
        <taxon>Insecta</taxon>
        <taxon>Pterygota</taxon>
        <taxon>Neoptera</taxon>
        <taxon>Endopterygota</taxon>
        <taxon>Lepidoptera</taxon>
        <taxon>Glossata</taxon>
        <taxon>Ditrysia</taxon>
        <taxon>Papilionoidea</taxon>
        <taxon>Papilionidae</taxon>
        <taxon>Papilioninae</taxon>
        <taxon>Iphiclides</taxon>
    </lineage>
</organism>
<protein>
    <recommendedName>
        <fullName evidence="6">BED-type domain-containing protein</fullName>
    </recommendedName>
</protein>
<dbReference type="PROSITE" id="PS50808">
    <property type="entry name" value="ZF_BED"/>
    <property type="match status" value="2"/>
</dbReference>
<keyword evidence="3" id="KW-0862">Zinc</keyword>
<feature type="domain" description="BED-type" evidence="6">
    <location>
        <begin position="1"/>
        <end position="55"/>
    </location>
</feature>
<dbReference type="PANTHER" id="PTHR34396">
    <property type="entry name" value="OS03G0264950 PROTEIN-RELATED"/>
    <property type="match status" value="1"/>
</dbReference>
<proteinExistence type="predicted"/>
<gene>
    <name evidence="7" type="ORF">IPOD504_LOCUS12071</name>
</gene>
<dbReference type="SUPFAM" id="SSF57667">
    <property type="entry name" value="beta-beta-alpha zinc fingers"/>
    <property type="match status" value="2"/>
</dbReference>
<dbReference type="Pfam" id="PF02892">
    <property type="entry name" value="zf-BED"/>
    <property type="match status" value="2"/>
</dbReference>
<evidence type="ECO:0000313" key="7">
    <source>
        <dbReference type="EMBL" id="CAH2062543.1"/>
    </source>
</evidence>
<dbReference type="PANTHER" id="PTHR34396:SF25">
    <property type="entry name" value="BOUNDARY ELEMENT ASSOCIATED FACTOR"/>
    <property type="match status" value="1"/>
</dbReference>